<evidence type="ECO:0000313" key="3">
    <source>
        <dbReference type="Proteomes" id="UP001589906"/>
    </source>
</evidence>
<keyword evidence="3" id="KW-1185">Reference proteome</keyword>
<protein>
    <submittedName>
        <fullName evidence="2">Uncharacterized protein</fullName>
    </submittedName>
</protein>
<accession>A0ABV6R687</accession>
<dbReference type="RefSeq" id="WP_376836163.1">
    <property type="nucleotide sequence ID" value="NZ_JBHLSW010000007.1"/>
</dbReference>
<dbReference type="EMBL" id="JBHLSW010000007">
    <property type="protein sequence ID" value="MFC0634158.1"/>
    <property type="molecule type" value="Genomic_DNA"/>
</dbReference>
<evidence type="ECO:0000256" key="1">
    <source>
        <dbReference type="SAM" id="MobiDB-lite"/>
    </source>
</evidence>
<sequence>MRGPDRRWALLAASAALHLAILWSLALRWAEAERVPPMAPEAPILLDIAPRPLLRDERPREPSFARPTPVTAQVAAARPDAPRVRVRDEEDAAASPSIANTTTGEAVAVPRDWTVREEALGDRVARSLRNSGVGCRMRGGRMSDLEQADCDQAFGRAAARAAPITGSGDARRDARFAAEGARALAQYEARRAPLAGGVGVVGPADCVGSNFGAGCAGAHLPAVPGVDMRQGADNLVRQPSNKLD</sequence>
<proteinExistence type="predicted"/>
<comment type="caution">
    <text evidence="2">The sequence shown here is derived from an EMBL/GenBank/DDBJ whole genome shotgun (WGS) entry which is preliminary data.</text>
</comment>
<dbReference type="Proteomes" id="UP001589906">
    <property type="component" value="Unassembled WGS sequence"/>
</dbReference>
<evidence type="ECO:0000313" key="2">
    <source>
        <dbReference type="EMBL" id="MFC0634158.1"/>
    </source>
</evidence>
<feature type="region of interest" description="Disordered" evidence="1">
    <location>
        <begin position="57"/>
        <end position="102"/>
    </location>
</feature>
<gene>
    <name evidence="2" type="ORF">ACFFGE_09735</name>
</gene>
<name>A0ABV6R687_9CAUL</name>
<reference evidence="2 3" key="1">
    <citation type="submission" date="2024-09" db="EMBL/GenBank/DDBJ databases">
        <authorList>
            <person name="Sun Q."/>
            <person name="Mori K."/>
        </authorList>
    </citation>
    <scope>NUCLEOTIDE SEQUENCE [LARGE SCALE GENOMIC DNA]</scope>
    <source>
        <strain evidence="2 3">NCAIM B.02621</strain>
    </source>
</reference>
<organism evidence="2 3">
    <name type="scientific">Brevundimonas balnearis</name>
    <dbReference type="NCBI Taxonomy" id="1572858"/>
    <lineage>
        <taxon>Bacteria</taxon>
        <taxon>Pseudomonadati</taxon>
        <taxon>Pseudomonadota</taxon>
        <taxon>Alphaproteobacteria</taxon>
        <taxon>Caulobacterales</taxon>
        <taxon>Caulobacteraceae</taxon>
        <taxon>Brevundimonas</taxon>
    </lineage>
</organism>